<proteinExistence type="predicted"/>
<sequence length="274" mass="29964">MSKLMIIGSSHVGAYKNAAEAFARAYPDIDVSFFAMRGPLFLMGSMDDAGTFTPSFRNDKDRAFVRETNGAELAHTDGIDHLLLVGHRFAFGNLTSLLQDHDVLEGVRTGRAKLISEGLLKEIIENVAVTSVGEALAQLNGYEKPVTFAMAPYPASSIVVRAKNYEMARLLELFWGRPDAAWVFELWLDHVRQALADKGHALLVQPDAVNAGPFATKPEFADRAASVDGDTLNNTDHRHMNADFGLAMLHAYAENHLGLAPQETAKATLNERIA</sequence>
<dbReference type="AlphaFoldDB" id="A0AAE3B5J5"/>
<gene>
    <name evidence="1" type="ORF">JQV55_07265</name>
</gene>
<name>A0AAE3B5J5_9RHOB</name>
<keyword evidence="2" id="KW-1185">Reference proteome</keyword>
<dbReference type="EMBL" id="JAFBRM010000001">
    <property type="protein sequence ID" value="MBM1713352.1"/>
    <property type="molecule type" value="Genomic_DNA"/>
</dbReference>
<protein>
    <submittedName>
        <fullName evidence="1">Uncharacterized protein</fullName>
    </submittedName>
</protein>
<accession>A0AAE3B5J5</accession>
<organism evidence="1 2">
    <name type="scientific">Sulfitobacter geojensis</name>
    <dbReference type="NCBI Taxonomy" id="1342299"/>
    <lineage>
        <taxon>Bacteria</taxon>
        <taxon>Pseudomonadati</taxon>
        <taxon>Pseudomonadota</taxon>
        <taxon>Alphaproteobacteria</taxon>
        <taxon>Rhodobacterales</taxon>
        <taxon>Roseobacteraceae</taxon>
        <taxon>Sulfitobacter</taxon>
    </lineage>
</organism>
<comment type="caution">
    <text evidence="1">The sequence shown here is derived from an EMBL/GenBank/DDBJ whole genome shotgun (WGS) entry which is preliminary data.</text>
</comment>
<dbReference type="Proteomes" id="UP000732193">
    <property type="component" value="Unassembled WGS sequence"/>
</dbReference>
<evidence type="ECO:0000313" key="1">
    <source>
        <dbReference type="EMBL" id="MBM1713352.1"/>
    </source>
</evidence>
<evidence type="ECO:0000313" key="2">
    <source>
        <dbReference type="Proteomes" id="UP000732193"/>
    </source>
</evidence>
<reference evidence="1 2" key="1">
    <citation type="submission" date="2021-01" db="EMBL/GenBank/DDBJ databases">
        <title>Diatom-associated Roseobacters Show Island Model of Population Structure.</title>
        <authorList>
            <person name="Qu L."/>
            <person name="Feng X."/>
            <person name="Chen Y."/>
            <person name="Li L."/>
            <person name="Wang X."/>
            <person name="Hu Z."/>
            <person name="Wang H."/>
            <person name="Luo H."/>
        </authorList>
    </citation>
    <scope>NUCLEOTIDE SEQUENCE [LARGE SCALE GENOMIC DNA]</scope>
    <source>
        <strain evidence="1 2">TR60-84</strain>
    </source>
</reference>
<dbReference type="RefSeq" id="WP_203241719.1">
    <property type="nucleotide sequence ID" value="NZ_JAFBRH010000001.1"/>
</dbReference>